<reference evidence="1 2" key="1">
    <citation type="journal article" date="2020" name="Cell">
        <title>Large-Scale Comparative Analyses of Tick Genomes Elucidate Their Genetic Diversity and Vector Capacities.</title>
        <authorList>
            <consortium name="Tick Genome and Microbiome Consortium (TIGMIC)"/>
            <person name="Jia N."/>
            <person name="Wang J."/>
            <person name="Shi W."/>
            <person name="Du L."/>
            <person name="Sun Y."/>
            <person name="Zhan W."/>
            <person name="Jiang J.F."/>
            <person name="Wang Q."/>
            <person name="Zhang B."/>
            <person name="Ji P."/>
            <person name="Bell-Sakyi L."/>
            <person name="Cui X.M."/>
            <person name="Yuan T.T."/>
            <person name="Jiang B.G."/>
            <person name="Yang W.F."/>
            <person name="Lam T.T."/>
            <person name="Chang Q.C."/>
            <person name="Ding S.J."/>
            <person name="Wang X.J."/>
            <person name="Zhu J.G."/>
            <person name="Ruan X.D."/>
            <person name="Zhao L."/>
            <person name="Wei J.T."/>
            <person name="Ye R.Z."/>
            <person name="Que T.C."/>
            <person name="Du C.H."/>
            <person name="Zhou Y.H."/>
            <person name="Cheng J.X."/>
            <person name="Dai P.F."/>
            <person name="Guo W.B."/>
            <person name="Han X.H."/>
            <person name="Huang E.J."/>
            <person name="Li L.F."/>
            <person name="Wei W."/>
            <person name="Gao Y.C."/>
            <person name="Liu J.Z."/>
            <person name="Shao H.Z."/>
            <person name="Wang X."/>
            <person name="Wang C.C."/>
            <person name="Yang T.C."/>
            <person name="Huo Q.B."/>
            <person name="Li W."/>
            <person name="Chen H.Y."/>
            <person name="Chen S.E."/>
            <person name="Zhou L.G."/>
            <person name="Ni X.B."/>
            <person name="Tian J.H."/>
            <person name="Sheng Y."/>
            <person name="Liu T."/>
            <person name="Pan Y.S."/>
            <person name="Xia L.Y."/>
            <person name="Li J."/>
            <person name="Zhao F."/>
            <person name="Cao W.C."/>
        </authorList>
    </citation>
    <scope>NUCLEOTIDE SEQUENCE [LARGE SCALE GENOMIC DNA]</scope>
    <source>
        <strain evidence="1">HaeL-2018</strain>
    </source>
</reference>
<comment type="caution">
    <text evidence="1">The sequence shown here is derived from an EMBL/GenBank/DDBJ whole genome shotgun (WGS) entry which is preliminary data.</text>
</comment>
<evidence type="ECO:0000313" key="2">
    <source>
        <dbReference type="Proteomes" id="UP000821853"/>
    </source>
</evidence>
<dbReference type="AlphaFoldDB" id="A0A9J6GS50"/>
<dbReference type="EMBL" id="JABSTR010000008">
    <property type="protein sequence ID" value="KAH9378258.1"/>
    <property type="molecule type" value="Genomic_DNA"/>
</dbReference>
<dbReference type="VEuPathDB" id="VectorBase:HLOH_060734"/>
<gene>
    <name evidence="1" type="ORF">HPB48_011469</name>
</gene>
<name>A0A9J6GS50_HAELO</name>
<evidence type="ECO:0000313" key="1">
    <source>
        <dbReference type="EMBL" id="KAH9378258.1"/>
    </source>
</evidence>
<organism evidence="1 2">
    <name type="scientific">Haemaphysalis longicornis</name>
    <name type="common">Bush tick</name>
    <dbReference type="NCBI Taxonomy" id="44386"/>
    <lineage>
        <taxon>Eukaryota</taxon>
        <taxon>Metazoa</taxon>
        <taxon>Ecdysozoa</taxon>
        <taxon>Arthropoda</taxon>
        <taxon>Chelicerata</taxon>
        <taxon>Arachnida</taxon>
        <taxon>Acari</taxon>
        <taxon>Parasitiformes</taxon>
        <taxon>Ixodida</taxon>
        <taxon>Ixodoidea</taxon>
        <taxon>Ixodidae</taxon>
        <taxon>Haemaphysalinae</taxon>
        <taxon>Haemaphysalis</taxon>
    </lineage>
</organism>
<sequence>MLLATGSTGGPCSTKPGKLFGFGHQFYIVDVWRNYSVGISGQKRLLAGLAPSTMKCDLMEGRPAQDASGHIQR</sequence>
<protein>
    <submittedName>
        <fullName evidence="1">Uncharacterized protein</fullName>
    </submittedName>
</protein>
<accession>A0A9J6GS50</accession>
<proteinExistence type="predicted"/>
<dbReference type="Proteomes" id="UP000821853">
    <property type="component" value="Unassembled WGS sequence"/>
</dbReference>
<keyword evidence="2" id="KW-1185">Reference proteome</keyword>